<dbReference type="Proteomes" id="UP000309117">
    <property type="component" value="Unassembled WGS sequence"/>
</dbReference>
<dbReference type="EMBL" id="SRYV01000002">
    <property type="protein sequence ID" value="TGY17285.1"/>
    <property type="molecule type" value="Genomic_DNA"/>
</dbReference>
<feature type="transmembrane region" description="Helical" evidence="6">
    <location>
        <begin position="174"/>
        <end position="195"/>
    </location>
</feature>
<sequence>MNILKMYAPFFDGNNWLHVLTSSNDWVIILTLILMECLLSVDNAVVLAAQTQVLPNKSEQRKSLVYGLWGAYLFRFIVIGIGTYLINFWEIKLLGSIYLFYLCIKFFYDQRHPQQAAEHEKEKEAERAAHHKNKKQKKHVLSLFWRTVVSIEAMDIVFSIDSVLAALAVSDNPVVVLIGGMIGILCMRGVAEIIIKLMDIIPELQPMAYVLIGIIALKLLLELPPFNIEIPNAAFAAIVFSVLGLTIAFHFVRVKKHGQKHL</sequence>
<feature type="transmembrane region" description="Helical" evidence="6">
    <location>
        <begin position="26"/>
        <end position="51"/>
    </location>
</feature>
<dbReference type="InterPro" id="IPR036259">
    <property type="entry name" value="MFS_trans_sf"/>
</dbReference>
<evidence type="ECO:0000256" key="2">
    <source>
        <dbReference type="ARBA" id="ARBA00007511"/>
    </source>
</evidence>
<evidence type="ECO:0000256" key="1">
    <source>
        <dbReference type="ARBA" id="ARBA00004141"/>
    </source>
</evidence>
<keyword evidence="3 6" id="KW-0812">Transmembrane</keyword>
<evidence type="ECO:0000256" key="4">
    <source>
        <dbReference type="ARBA" id="ARBA00022989"/>
    </source>
</evidence>
<organism evidence="7 8">
    <name type="scientific">Lactobacillus intestinalis</name>
    <dbReference type="NCBI Taxonomy" id="151781"/>
    <lineage>
        <taxon>Bacteria</taxon>
        <taxon>Bacillati</taxon>
        <taxon>Bacillota</taxon>
        <taxon>Bacilli</taxon>
        <taxon>Lactobacillales</taxon>
        <taxon>Lactobacillaceae</taxon>
        <taxon>Lactobacillus</taxon>
    </lineage>
</organism>
<dbReference type="RefSeq" id="WP_004039688.1">
    <property type="nucleotide sequence ID" value="NZ_AQFR02000003.1"/>
</dbReference>
<reference evidence="7 8" key="1">
    <citation type="submission" date="2019-04" db="EMBL/GenBank/DDBJ databases">
        <title>Microbes associate with the intestines of laboratory mice.</title>
        <authorList>
            <person name="Navarre W."/>
            <person name="Wong E."/>
            <person name="Huang K."/>
            <person name="Tropini C."/>
            <person name="Ng K."/>
            <person name="Yu B."/>
        </authorList>
    </citation>
    <scope>NUCLEOTIDE SEQUENCE [LARGE SCALE GENOMIC DNA]</scope>
    <source>
        <strain evidence="7 8">NM61_E11</strain>
    </source>
</reference>
<evidence type="ECO:0000256" key="3">
    <source>
        <dbReference type="ARBA" id="ARBA00022692"/>
    </source>
</evidence>
<comment type="similarity">
    <text evidence="2">Belongs to the TerC family.</text>
</comment>
<keyword evidence="5 6" id="KW-0472">Membrane</keyword>
<dbReference type="AlphaFoldDB" id="A0A4S2BSK7"/>
<dbReference type="InterPro" id="IPR005496">
    <property type="entry name" value="Integral_membrane_TerC"/>
</dbReference>
<gene>
    <name evidence="7" type="ORF">E5351_02170</name>
</gene>
<keyword evidence="4 6" id="KW-1133">Transmembrane helix</keyword>
<evidence type="ECO:0000313" key="8">
    <source>
        <dbReference type="Proteomes" id="UP000309117"/>
    </source>
</evidence>
<evidence type="ECO:0000256" key="5">
    <source>
        <dbReference type="ARBA" id="ARBA00023136"/>
    </source>
</evidence>
<evidence type="ECO:0000313" key="7">
    <source>
        <dbReference type="EMBL" id="TGY17285.1"/>
    </source>
</evidence>
<feature type="transmembrane region" description="Helical" evidence="6">
    <location>
        <begin position="63"/>
        <end position="85"/>
    </location>
</feature>
<dbReference type="InterPro" id="IPR022493">
    <property type="entry name" value="CHP03716_TM_YkoY"/>
</dbReference>
<comment type="caution">
    <text evidence="7">The sequence shown here is derived from an EMBL/GenBank/DDBJ whole genome shotgun (WGS) entry which is preliminary data.</text>
</comment>
<dbReference type="GO" id="GO:0016020">
    <property type="term" value="C:membrane"/>
    <property type="evidence" value="ECO:0007669"/>
    <property type="project" value="UniProtKB-SubCell"/>
</dbReference>
<accession>A0A4S2BSK7</accession>
<dbReference type="Pfam" id="PF03741">
    <property type="entry name" value="TerC"/>
    <property type="match status" value="1"/>
</dbReference>
<dbReference type="NCBIfam" id="TIGR03716">
    <property type="entry name" value="R_switched_YkoY"/>
    <property type="match status" value="1"/>
</dbReference>
<proteinExistence type="inferred from homology"/>
<dbReference type="PANTHER" id="PTHR30238">
    <property type="entry name" value="MEMBRANE BOUND PREDICTED REDOX MODULATOR"/>
    <property type="match status" value="1"/>
</dbReference>
<comment type="subcellular location">
    <subcellularLocation>
        <location evidence="1">Membrane</location>
        <topology evidence="1">Multi-pass membrane protein</topology>
    </subcellularLocation>
</comment>
<evidence type="ECO:0000256" key="6">
    <source>
        <dbReference type="SAM" id="Phobius"/>
    </source>
</evidence>
<protein>
    <submittedName>
        <fullName evidence="7">DUF475 domain-containing protein</fullName>
    </submittedName>
</protein>
<feature type="transmembrane region" description="Helical" evidence="6">
    <location>
        <begin position="232"/>
        <end position="252"/>
    </location>
</feature>
<dbReference type="SUPFAM" id="SSF103473">
    <property type="entry name" value="MFS general substrate transporter"/>
    <property type="match status" value="1"/>
</dbReference>
<name>A0A4S2BSK7_9LACO</name>
<dbReference type="PANTHER" id="PTHR30238:SF6">
    <property type="entry name" value="TERC-LIKE PROTEIN"/>
    <property type="match status" value="1"/>
</dbReference>